<gene>
    <name evidence="3" type="ORF">BOX15_Mlig031165g1</name>
    <name evidence="2" type="ORF">BOX15_Mlig031165g2</name>
</gene>
<comment type="caution">
    <text evidence="2">The sequence shown here is derived from an EMBL/GenBank/DDBJ whole genome shotgun (WGS) entry which is preliminary data.</text>
</comment>
<keyword evidence="1" id="KW-0732">Signal</keyword>
<dbReference type="EMBL" id="NIVC01003532">
    <property type="protein sequence ID" value="PAA50938.1"/>
    <property type="molecule type" value="Genomic_DNA"/>
</dbReference>
<dbReference type="Proteomes" id="UP000215902">
    <property type="component" value="Unassembled WGS sequence"/>
</dbReference>
<proteinExistence type="predicted"/>
<dbReference type="EMBL" id="NIVC01000199">
    <property type="protein sequence ID" value="PAA88221.1"/>
    <property type="molecule type" value="Genomic_DNA"/>
</dbReference>
<name>A0A267DNS2_9PLAT</name>
<reference evidence="2 4" key="1">
    <citation type="submission" date="2017-06" db="EMBL/GenBank/DDBJ databases">
        <title>A platform for efficient transgenesis in Macrostomum lignano, a flatworm model organism for stem cell research.</title>
        <authorList>
            <person name="Berezikov E."/>
        </authorList>
    </citation>
    <scope>NUCLEOTIDE SEQUENCE [LARGE SCALE GENOMIC DNA]</scope>
    <source>
        <strain evidence="2">DV1</strain>
        <tissue evidence="2">Whole organism</tissue>
    </source>
</reference>
<sequence>MKLIVCAALFAIVATVSAQPGGRNRLTEGQLEAFLRPCIVNGVRCPPDGSLSYDKIVENMENTKMATRMLAGELPSECDCDDSSERCNRRCMYAMMKVLILEYNIPVGAPQSKRFFGFQG</sequence>
<dbReference type="AlphaFoldDB" id="A0A267DNS2"/>
<protein>
    <submittedName>
        <fullName evidence="2">Uncharacterized protein</fullName>
    </submittedName>
</protein>
<evidence type="ECO:0000313" key="4">
    <source>
        <dbReference type="Proteomes" id="UP000215902"/>
    </source>
</evidence>
<accession>A0A267DNS2</accession>
<evidence type="ECO:0000313" key="2">
    <source>
        <dbReference type="EMBL" id="PAA50938.1"/>
    </source>
</evidence>
<evidence type="ECO:0000313" key="3">
    <source>
        <dbReference type="EMBL" id="PAA88221.1"/>
    </source>
</evidence>
<organism evidence="2 4">
    <name type="scientific">Macrostomum lignano</name>
    <dbReference type="NCBI Taxonomy" id="282301"/>
    <lineage>
        <taxon>Eukaryota</taxon>
        <taxon>Metazoa</taxon>
        <taxon>Spiralia</taxon>
        <taxon>Lophotrochozoa</taxon>
        <taxon>Platyhelminthes</taxon>
        <taxon>Rhabditophora</taxon>
        <taxon>Macrostomorpha</taxon>
        <taxon>Macrostomida</taxon>
        <taxon>Macrostomidae</taxon>
        <taxon>Macrostomum</taxon>
    </lineage>
</organism>
<keyword evidence="4" id="KW-1185">Reference proteome</keyword>
<feature type="signal peptide" evidence="1">
    <location>
        <begin position="1"/>
        <end position="18"/>
    </location>
</feature>
<feature type="chain" id="PRO_5011915949" evidence="1">
    <location>
        <begin position="19"/>
        <end position="120"/>
    </location>
</feature>
<evidence type="ECO:0000256" key="1">
    <source>
        <dbReference type="SAM" id="SignalP"/>
    </source>
</evidence>